<organism evidence="2 3">
    <name type="scientific">Lasiosphaeris hirsuta</name>
    <dbReference type="NCBI Taxonomy" id="260670"/>
    <lineage>
        <taxon>Eukaryota</taxon>
        <taxon>Fungi</taxon>
        <taxon>Dikarya</taxon>
        <taxon>Ascomycota</taxon>
        <taxon>Pezizomycotina</taxon>
        <taxon>Sordariomycetes</taxon>
        <taxon>Sordariomycetidae</taxon>
        <taxon>Sordariales</taxon>
        <taxon>Lasiosphaeriaceae</taxon>
        <taxon>Lasiosphaeris</taxon>
    </lineage>
</organism>
<evidence type="ECO:0000256" key="1">
    <source>
        <dbReference type="SAM" id="Phobius"/>
    </source>
</evidence>
<dbReference type="EMBL" id="JAUKUA010000001">
    <property type="protein sequence ID" value="KAK0729588.1"/>
    <property type="molecule type" value="Genomic_DNA"/>
</dbReference>
<gene>
    <name evidence="2" type="ORF">B0H67DRAFT_559159</name>
</gene>
<dbReference type="AlphaFoldDB" id="A0AA40EBS6"/>
<comment type="caution">
    <text evidence="2">The sequence shown here is derived from an EMBL/GenBank/DDBJ whole genome shotgun (WGS) entry which is preliminary data.</text>
</comment>
<keyword evidence="1" id="KW-0812">Transmembrane</keyword>
<reference evidence="2" key="1">
    <citation type="submission" date="2023-06" db="EMBL/GenBank/DDBJ databases">
        <title>Genome-scale phylogeny and comparative genomics of the fungal order Sordariales.</title>
        <authorList>
            <consortium name="Lawrence Berkeley National Laboratory"/>
            <person name="Hensen N."/>
            <person name="Bonometti L."/>
            <person name="Westerberg I."/>
            <person name="Brannstrom I.O."/>
            <person name="Guillou S."/>
            <person name="Cros-Aarteil S."/>
            <person name="Calhoun S."/>
            <person name="Haridas S."/>
            <person name="Kuo A."/>
            <person name="Mondo S."/>
            <person name="Pangilinan J."/>
            <person name="Riley R."/>
            <person name="Labutti K."/>
            <person name="Andreopoulos B."/>
            <person name="Lipzen A."/>
            <person name="Chen C."/>
            <person name="Yanf M."/>
            <person name="Daum C."/>
            <person name="Ng V."/>
            <person name="Clum A."/>
            <person name="Steindorff A."/>
            <person name="Ohm R."/>
            <person name="Martin F."/>
            <person name="Silar P."/>
            <person name="Natvig D."/>
            <person name="Lalanne C."/>
            <person name="Gautier V."/>
            <person name="Ament-Velasquez S.L."/>
            <person name="Kruys A."/>
            <person name="Hutchinson M.I."/>
            <person name="Powell A.J."/>
            <person name="Barry K."/>
            <person name="Miller A.N."/>
            <person name="Grigoriev I.V."/>
            <person name="Debuchy R."/>
            <person name="Gladieux P."/>
            <person name="Thoren M.H."/>
            <person name="Johannesson H."/>
        </authorList>
    </citation>
    <scope>NUCLEOTIDE SEQUENCE</scope>
    <source>
        <strain evidence="2">SMH4607-1</strain>
    </source>
</reference>
<keyword evidence="1" id="KW-0472">Membrane</keyword>
<dbReference type="Proteomes" id="UP001172102">
    <property type="component" value="Unassembled WGS sequence"/>
</dbReference>
<feature type="transmembrane region" description="Helical" evidence="1">
    <location>
        <begin position="12"/>
        <end position="31"/>
    </location>
</feature>
<evidence type="ECO:0000313" key="3">
    <source>
        <dbReference type="Proteomes" id="UP001172102"/>
    </source>
</evidence>
<evidence type="ECO:0000313" key="2">
    <source>
        <dbReference type="EMBL" id="KAK0729588.1"/>
    </source>
</evidence>
<keyword evidence="3" id="KW-1185">Reference proteome</keyword>
<accession>A0AA40EBS6</accession>
<name>A0AA40EBS6_9PEZI</name>
<protein>
    <submittedName>
        <fullName evidence="2">Uncharacterized protein</fullName>
    </submittedName>
</protein>
<proteinExistence type="predicted"/>
<sequence length="101" mass="11617">MRPGAIPDLLLFLPNLLYITEYSMIAVLYVTRARVPLWLAYPHLINVPIDVTPTLHARSAISIYYAFFSFFDCFVGRICYAHSIELTGNRRVYNAPSQRYG</sequence>
<keyword evidence="1" id="KW-1133">Transmembrane helix</keyword>